<keyword evidence="1" id="KW-0479">Metal-binding</keyword>
<dbReference type="PANTHER" id="PTHR35848">
    <property type="entry name" value="OXALATE-BINDING PROTEIN"/>
    <property type="match status" value="1"/>
</dbReference>
<evidence type="ECO:0000259" key="2">
    <source>
        <dbReference type="Pfam" id="PF07883"/>
    </source>
</evidence>
<feature type="domain" description="Cupin type-2" evidence="2">
    <location>
        <begin position="41"/>
        <end position="108"/>
    </location>
</feature>
<dbReference type="EMBL" id="DTGR01000056">
    <property type="protein sequence ID" value="HHS28791.1"/>
    <property type="molecule type" value="Genomic_DNA"/>
</dbReference>
<name>A0A7V6DP67_9BACT</name>
<dbReference type="InterPro" id="IPR013096">
    <property type="entry name" value="Cupin_2"/>
</dbReference>
<reference evidence="3" key="1">
    <citation type="journal article" date="2020" name="mSystems">
        <title>Genome- and Community-Level Interaction Insights into Carbon Utilization and Element Cycling Functions of Hydrothermarchaeota in Hydrothermal Sediment.</title>
        <authorList>
            <person name="Zhou Z."/>
            <person name="Liu Y."/>
            <person name="Xu W."/>
            <person name="Pan J."/>
            <person name="Luo Z.H."/>
            <person name="Li M."/>
        </authorList>
    </citation>
    <scope>NUCLEOTIDE SEQUENCE [LARGE SCALE GENOMIC DNA]</scope>
    <source>
        <strain evidence="3">SpSt-767</strain>
    </source>
</reference>
<sequence>MQIKPYDEVEATHFDGGEARGVAARVVIGKKDEAKNFFMRVFAISPGGHTPRHAHDWEHEMFVHAGQGEIFGNGQWHPMKPGTVVFVSANEVHQMRNTGQETLLVVCLVPAHAPEL</sequence>
<organism evidence="3">
    <name type="scientific">Desulfobacca acetoxidans</name>
    <dbReference type="NCBI Taxonomy" id="60893"/>
    <lineage>
        <taxon>Bacteria</taxon>
        <taxon>Pseudomonadati</taxon>
        <taxon>Thermodesulfobacteriota</taxon>
        <taxon>Desulfobaccia</taxon>
        <taxon>Desulfobaccales</taxon>
        <taxon>Desulfobaccaceae</taxon>
        <taxon>Desulfobacca</taxon>
    </lineage>
</organism>
<accession>A0A7V6DP67</accession>
<comment type="caution">
    <text evidence="3">The sequence shown here is derived from an EMBL/GenBank/DDBJ whole genome shotgun (WGS) entry which is preliminary data.</text>
</comment>
<protein>
    <submittedName>
        <fullName evidence="3">Cupin domain-containing protein</fullName>
    </submittedName>
</protein>
<dbReference type="PANTHER" id="PTHR35848:SF6">
    <property type="entry name" value="CUPIN TYPE-2 DOMAIN-CONTAINING PROTEIN"/>
    <property type="match status" value="1"/>
</dbReference>
<proteinExistence type="predicted"/>
<dbReference type="SUPFAM" id="SSF51182">
    <property type="entry name" value="RmlC-like cupins"/>
    <property type="match status" value="1"/>
</dbReference>
<dbReference type="CDD" id="cd02222">
    <property type="entry name" value="cupin_TM1459-like"/>
    <property type="match status" value="1"/>
</dbReference>
<dbReference type="Gene3D" id="2.60.120.10">
    <property type="entry name" value="Jelly Rolls"/>
    <property type="match status" value="1"/>
</dbReference>
<evidence type="ECO:0000313" key="3">
    <source>
        <dbReference type="EMBL" id="HHS28791.1"/>
    </source>
</evidence>
<dbReference type="InterPro" id="IPR011051">
    <property type="entry name" value="RmlC_Cupin_sf"/>
</dbReference>
<dbReference type="InterPro" id="IPR051610">
    <property type="entry name" value="GPI/OXD"/>
</dbReference>
<dbReference type="InterPro" id="IPR014710">
    <property type="entry name" value="RmlC-like_jellyroll"/>
</dbReference>
<gene>
    <name evidence="3" type="ORF">ENV52_03705</name>
</gene>
<dbReference type="Pfam" id="PF07883">
    <property type="entry name" value="Cupin_2"/>
    <property type="match status" value="1"/>
</dbReference>
<evidence type="ECO:0000256" key="1">
    <source>
        <dbReference type="ARBA" id="ARBA00022723"/>
    </source>
</evidence>
<dbReference type="AlphaFoldDB" id="A0A7V6DP67"/>
<dbReference type="GO" id="GO:0046872">
    <property type="term" value="F:metal ion binding"/>
    <property type="evidence" value="ECO:0007669"/>
    <property type="project" value="UniProtKB-KW"/>
</dbReference>